<reference evidence="2 3" key="1">
    <citation type="submission" date="2023-04" db="EMBL/GenBank/DDBJ databases">
        <title>Genome of Basidiobolus ranarum AG-B5.</title>
        <authorList>
            <person name="Stajich J.E."/>
            <person name="Carter-House D."/>
            <person name="Gryganskyi A."/>
        </authorList>
    </citation>
    <scope>NUCLEOTIDE SEQUENCE [LARGE SCALE GENOMIC DNA]</scope>
    <source>
        <strain evidence="2 3">AG-B5</strain>
    </source>
</reference>
<feature type="chain" id="PRO_5047128800" evidence="1">
    <location>
        <begin position="20"/>
        <end position="114"/>
    </location>
</feature>
<feature type="signal peptide" evidence="1">
    <location>
        <begin position="1"/>
        <end position="19"/>
    </location>
</feature>
<evidence type="ECO:0000256" key="1">
    <source>
        <dbReference type="SAM" id="SignalP"/>
    </source>
</evidence>
<keyword evidence="1" id="KW-0732">Signal</keyword>
<dbReference type="Proteomes" id="UP001479436">
    <property type="component" value="Unassembled WGS sequence"/>
</dbReference>
<evidence type="ECO:0000313" key="2">
    <source>
        <dbReference type="EMBL" id="KAK9763983.1"/>
    </source>
</evidence>
<sequence length="114" mass="11658">MRFIFALLVVLCAIFSTIAAPLPLKVAVNANAGPTGTPLTPSSCADINAKVNVLNVKVAAVICLKSGEELPTGMVPNPSTQCSPDIDASIEALGLNIRAIVCLSDGIKVAVTVQ</sequence>
<organism evidence="2 3">
    <name type="scientific">Basidiobolus ranarum</name>
    <dbReference type="NCBI Taxonomy" id="34480"/>
    <lineage>
        <taxon>Eukaryota</taxon>
        <taxon>Fungi</taxon>
        <taxon>Fungi incertae sedis</taxon>
        <taxon>Zoopagomycota</taxon>
        <taxon>Entomophthoromycotina</taxon>
        <taxon>Basidiobolomycetes</taxon>
        <taxon>Basidiobolales</taxon>
        <taxon>Basidiobolaceae</taxon>
        <taxon>Basidiobolus</taxon>
    </lineage>
</organism>
<evidence type="ECO:0000313" key="3">
    <source>
        <dbReference type="Proteomes" id="UP001479436"/>
    </source>
</evidence>
<dbReference type="EMBL" id="JASJQH010000520">
    <property type="protein sequence ID" value="KAK9763983.1"/>
    <property type="molecule type" value="Genomic_DNA"/>
</dbReference>
<name>A0ABR2WR58_9FUNG</name>
<proteinExistence type="predicted"/>
<gene>
    <name evidence="2" type="ORF">K7432_008907</name>
</gene>
<comment type="caution">
    <text evidence="2">The sequence shown here is derived from an EMBL/GenBank/DDBJ whole genome shotgun (WGS) entry which is preliminary data.</text>
</comment>
<protein>
    <submittedName>
        <fullName evidence="2">Uncharacterized protein</fullName>
    </submittedName>
</protein>
<keyword evidence="3" id="KW-1185">Reference proteome</keyword>
<accession>A0ABR2WR58</accession>